<dbReference type="Proteomes" id="UP000001542">
    <property type="component" value="Unassembled WGS sequence"/>
</dbReference>
<keyword evidence="3" id="KW-1185">Reference proteome</keyword>
<evidence type="ECO:0000313" key="2">
    <source>
        <dbReference type="EMBL" id="EAY08811.1"/>
    </source>
</evidence>
<feature type="transmembrane region" description="Helical" evidence="1">
    <location>
        <begin position="376"/>
        <end position="398"/>
    </location>
</feature>
<reference evidence="2" key="1">
    <citation type="submission" date="2006-10" db="EMBL/GenBank/DDBJ databases">
        <authorList>
            <person name="Amadeo P."/>
            <person name="Zhao Q."/>
            <person name="Wortman J."/>
            <person name="Fraser-Liggett C."/>
            <person name="Carlton J."/>
        </authorList>
    </citation>
    <scope>NUCLEOTIDE SEQUENCE</scope>
    <source>
        <strain evidence="2">G3</strain>
    </source>
</reference>
<accession>A2EEU5</accession>
<organism evidence="2 3">
    <name type="scientific">Trichomonas vaginalis (strain ATCC PRA-98 / G3)</name>
    <dbReference type="NCBI Taxonomy" id="412133"/>
    <lineage>
        <taxon>Eukaryota</taxon>
        <taxon>Metamonada</taxon>
        <taxon>Parabasalia</taxon>
        <taxon>Trichomonadida</taxon>
        <taxon>Trichomonadidae</taxon>
        <taxon>Trichomonas</taxon>
    </lineage>
</organism>
<proteinExistence type="predicted"/>
<dbReference type="InParanoid" id="A2EEU5"/>
<reference evidence="2" key="2">
    <citation type="journal article" date="2007" name="Science">
        <title>Draft genome sequence of the sexually transmitted pathogen Trichomonas vaginalis.</title>
        <authorList>
            <person name="Carlton J.M."/>
            <person name="Hirt R.P."/>
            <person name="Silva J.C."/>
            <person name="Delcher A.L."/>
            <person name="Schatz M."/>
            <person name="Zhao Q."/>
            <person name="Wortman J.R."/>
            <person name="Bidwell S.L."/>
            <person name="Alsmark U.C.M."/>
            <person name="Besteiro S."/>
            <person name="Sicheritz-Ponten T."/>
            <person name="Noel C.J."/>
            <person name="Dacks J.B."/>
            <person name="Foster P.G."/>
            <person name="Simillion C."/>
            <person name="Van de Peer Y."/>
            <person name="Miranda-Saavedra D."/>
            <person name="Barton G.J."/>
            <person name="Westrop G.D."/>
            <person name="Mueller S."/>
            <person name="Dessi D."/>
            <person name="Fiori P.L."/>
            <person name="Ren Q."/>
            <person name="Paulsen I."/>
            <person name="Zhang H."/>
            <person name="Bastida-Corcuera F.D."/>
            <person name="Simoes-Barbosa A."/>
            <person name="Brown M.T."/>
            <person name="Hayes R.D."/>
            <person name="Mukherjee M."/>
            <person name="Okumura C.Y."/>
            <person name="Schneider R."/>
            <person name="Smith A.J."/>
            <person name="Vanacova S."/>
            <person name="Villalvazo M."/>
            <person name="Haas B.J."/>
            <person name="Pertea M."/>
            <person name="Feldblyum T.V."/>
            <person name="Utterback T.R."/>
            <person name="Shu C.L."/>
            <person name="Osoegawa K."/>
            <person name="de Jong P.J."/>
            <person name="Hrdy I."/>
            <person name="Horvathova L."/>
            <person name="Zubacova Z."/>
            <person name="Dolezal P."/>
            <person name="Malik S.B."/>
            <person name="Logsdon J.M. Jr."/>
            <person name="Henze K."/>
            <person name="Gupta A."/>
            <person name="Wang C.C."/>
            <person name="Dunne R.L."/>
            <person name="Upcroft J.A."/>
            <person name="Upcroft P."/>
            <person name="White O."/>
            <person name="Salzberg S.L."/>
            <person name="Tang P."/>
            <person name="Chiu C.-H."/>
            <person name="Lee Y.-S."/>
            <person name="Embley T.M."/>
            <person name="Coombs G.H."/>
            <person name="Mottram J.C."/>
            <person name="Tachezy J."/>
            <person name="Fraser-Liggett C.M."/>
            <person name="Johnson P.J."/>
        </authorList>
    </citation>
    <scope>NUCLEOTIDE SEQUENCE [LARGE SCALE GENOMIC DNA]</scope>
    <source>
        <strain evidence="2">G3</strain>
    </source>
</reference>
<evidence type="ECO:0000313" key="3">
    <source>
        <dbReference type="Proteomes" id="UP000001542"/>
    </source>
</evidence>
<keyword evidence="1" id="KW-1133">Transmembrane helix</keyword>
<dbReference type="EMBL" id="DS113370">
    <property type="protein sequence ID" value="EAY08811.1"/>
    <property type="molecule type" value="Genomic_DNA"/>
</dbReference>
<dbReference type="VEuPathDB" id="TrichDB:TVAGG3_0061320"/>
<keyword evidence="1" id="KW-0472">Membrane</keyword>
<dbReference type="RefSeq" id="XP_001321034.1">
    <property type="nucleotide sequence ID" value="XM_001320999.1"/>
</dbReference>
<dbReference type="AlphaFoldDB" id="A2EEU5"/>
<dbReference type="KEGG" id="tva:4766719"/>
<dbReference type="VEuPathDB" id="TrichDB:TVAG_213200"/>
<protein>
    <submittedName>
        <fullName evidence="2">Uncharacterized protein</fullName>
    </submittedName>
</protein>
<sequence>MNLSLTYLRLNGLFIAPTLSINTKTRFNSIIIKDSSISKSFFPFIKSNFHNKLEIQRSSFNRFLSSAIKIENLFVEDKTFANGLNYIYDSSIVCKDCQFRHCFSKNKGSAICTSAPLKLFCCLFQTCSSEVGAALYCADLDSNFCSFYDCIAKNSSSVAFVTKSDHLILIFTGCHKCEAASTALIECSTNDVSSTSLNLTQIQTSTSKGAFYFKNSNGNINYIIINSFVTHASCCGFYLENTKDFLFSHTYVARMVSFGSNVYHGTLIHGEYLQGDAKLLHSTIVSLRINRGYAFAAYNSNGGRIIVTDVCHNLVGRISEGDVVLENNTIKTNYPCERFIVLAFYRDIGYKEAIKKRKSWIQRFKNEILYNDVNPVVVVIFIVGIFLPLFYLLFVVFFPEKKKKSSKNPKKAAKDVVKQSNV</sequence>
<name>A2EEU5_TRIV3</name>
<gene>
    <name evidence="2" type="ORF">TVAG_213200</name>
</gene>
<keyword evidence="1" id="KW-0812">Transmembrane</keyword>
<evidence type="ECO:0000256" key="1">
    <source>
        <dbReference type="SAM" id="Phobius"/>
    </source>
</evidence>